<dbReference type="Proteomes" id="UP000234950">
    <property type="component" value="Unassembled WGS sequence"/>
</dbReference>
<dbReference type="SUPFAM" id="SSF47757">
    <property type="entry name" value="Chemotaxis receptor methyltransferase CheR, N-terminal domain"/>
    <property type="match status" value="1"/>
</dbReference>
<feature type="domain" description="CheR-type methyltransferase" evidence="1">
    <location>
        <begin position="6"/>
        <end position="258"/>
    </location>
</feature>
<dbReference type="PRINTS" id="PR00996">
    <property type="entry name" value="CHERMTFRASE"/>
</dbReference>
<dbReference type="EMBL" id="PGVE01000012">
    <property type="protein sequence ID" value="PLS09621.1"/>
    <property type="molecule type" value="Genomic_DNA"/>
</dbReference>
<gene>
    <name evidence="2" type="ORF">CVD27_01945</name>
</gene>
<dbReference type="InterPro" id="IPR022642">
    <property type="entry name" value="CheR_C"/>
</dbReference>
<proteinExistence type="predicted"/>
<dbReference type="PANTHER" id="PTHR24422:SF8">
    <property type="entry name" value="CHEMOTAXIS PROTEIN"/>
    <property type="match status" value="1"/>
</dbReference>
<evidence type="ECO:0000259" key="1">
    <source>
        <dbReference type="PROSITE" id="PS50123"/>
    </source>
</evidence>
<dbReference type="SUPFAM" id="SSF53335">
    <property type="entry name" value="S-adenosyl-L-methionine-dependent methyltransferases"/>
    <property type="match status" value="1"/>
</dbReference>
<dbReference type="InterPro" id="IPR050903">
    <property type="entry name" value="Bact_Chemotaxis_MeTrfase"/>
</dbReference>
<dbReference type="Gene3D" id="3.40.50.150">
    <property type="entry name" value="Vaccinia Virus protein VP39"/>
    <property type="match status" value="1"/>
</dbReference>
<dbReference type="OrthoDB" id="9816309at2"/>
<evidence type="ECO:0000313" key="2">
    <source>
        <dbReference type="EMBL" id="PLS09621.1"/>
    </source>
</evidence>
<dbReference type="AlphaFoldDB" id="A0A2N5HVT4"/>
<keyword evidence="3" id="KW-1185">Reference proteome</keyword>
<dbReference type="SMART" id="SM00138">
    <property type="entry name" value="MeTrc"/>
    <property type="match status" value="1"/>
</dbReference>
<dbReference type="PANTHER" id="PTHR24422">
    <property type="entry name" value="CHEMOTAXIS PROTEIN METHYLTRANSFERASE"/>
    <property type="match status" value="1"/>
</dbReference>
<dbReference type="InterPro" id="IPR029063">
    <property type="entry name" value="SAM-dependent_MTases_sf"/>
</dbReference>
<protein>
    <submittedName>
        <fullName evidence="2">Chemotaxis protein CheR</fullName>
    </submittedName>
</protein>
<evidence type="ECO:0000313" key="3">
    <source>
        <dbReference type="Proteomes" id="UP000234950"/>
    </source>
</evidence>
<organism evidence="2 3">
    <name type="scientific">Neobacillus cucumis</name>
    <dbReference type="NCBI Taxonomy" id="1740721"/>
    <lineage>
        <taxon>Bacteria</taxon>
        <taxon>Bacillati</taxon>
        <taxon>Bacillota</taxon>
        <taxon>Bacilli</taxon>
        <taxon>Bacillales</taxon>
        <taxon>Bacillaceae</taxon>
        <taxon>Neobacillus</taxon>
    </lineage>
</organism>
<dbReference type="RefSeq" id="WP_101646204.1">
    <property type="nucleotide sequence ID" value="NZ_PGVE01000012.1"/>
</dbReference>
<name>A0A2N5HVT4_9BACI</name>
<sequence length="281" mass="33166">MNDFDQNQLVEPLQKMEIELLLEAINRHYGYDFRNYSAPFTQRRILNRIAAEKLKTVSGLQEKVLHDPLVMDKLFHDFSINVTEMFRDPTFFKALRKKVIPMVKDYPAIRIWHVGCGSGEEVYSMAILLHEEGILDKAKIYATDINQFNLEKAKQGSFPLEKMKLYTTNYIQSGGEKAFSEYYSVKNESAAFHSFLKRNVVFFQHNLVTDQSFNEFHIIICRNVMIYFNRTLQNHVHHLLYESLFYSGFLGLGKREEIRFTDYAKNYEVLHSAEKLYRKNK</sequence>
<dbReference type="InterPro" id="IPR022641">
    <property type="entry name" value="CheR_N"/>
</dbReference>
<dbReference type="InterPro" id="IPR000780">
    <property type="entry name" value="CheR_MeTrfase"/>
</dbReference>
<dbReference type="Pfam" id="PF03705">
    <property type="entry name" value="CheR_N"/>
    <property type="match status" value="1"/>
</dbReference>
<reference evidence="2 3" key="1">
    <citation type="submission" date="2017-11" db="EMBL/GenBank/DDBJ databases">
        <title>Comparitive Functional Genomics of Dry Heat Resistant strains isolated from the Viking Spacecraft.</title>
        <authorList>
            <person name="Seuylemezian A."/>
            <person name="Cooper K."/>
            <person name="Vaishampayan P."/>
        </authorList>
    </citation>
    <scope>NUCLEOTIDE SEQUENCE [LARGE SCALE GENOMIC DNA]</scope>
    <source>
        <strain evidence="2 3">V32-6</strain>
    </source>
</reference>
<accession>A0A2N5HVT4</accession>
<dbReference type="PROSITE" id="PS50123">
    <property type="entry name" value="CHER"/>
    <property type="match status" value="1"/>
</dbReference>
<dbReference type="GO" id="GO:0008757">
    <property type="term" value="F:S-adenosylmethionine-dependent methyltransferase activity"/>
    <property type="evidence" value="ECO:0007669"/>
    <property type="project" value="InterPro"/>
</dbReference>
<comment type="caution">
    <text evidence="2">The sequence shown here is derived from an EMBL/GenBank/DDBJ whole genome shotgun (WGS) entry which is preliminary data.</text>
</comment>
<dbReference type="Pfam" id="PF01739">
    <property type="entry name" value="CheR"/>
    <property type="match status" value="1"/>
</dbReference>